<evidence type="ECO:0000313" key="1">
    <source>
        <dbReference type="EMBL" id="BBY60129.1"/>
    </source>
</evidence>
<gene>
    <name evidence="1" type="ORF">MSAR_32650</name>
</gene>
<dbReference type="InterPro" id="IPR013785">
    <property type="entry name" value="Aldolase_TIM"/>
</dbReference>
<dbReference type="Proteomes" id="UP000466445">
    <property type="component" value="Chromosome"/>
</dbReference>
<dbReference type="KEGG" id="msar:MSAR_32650"/>
<evidence type="ECO:0000313" key="2">
    <source>
        <dbReference type="Proteomes" id="UP000466445"/>
    </source>
</evidence>
<protein>
    <submittedName>
        <fullName evidence="1">Uncharacterized protein</fullName>
    </submittedName>
</protein>
<dbReference type="Gene3D" id="3.20.20.70">
    <property type="entry name" value="Aldolase class I"/>
    <property type="match status" value="1"/>
</dbReference>
<sequence length="54" mass="5629">MSHPEVNQMTGPMRRAAVAARDPNGTNLWAGTSWRAISAGRAADIVAPLVGEIG</sequence>
<proteinExistence type="predicted"/>
<dbReference type="EMBL" id="AP022595">
    <property type="protein sequence ID" value="BBY60129.1"/>
    <property type="molecule type" value="Genomic_DNA"/>
</dbReference>
<reference evidence="1 2" key="1">
    <citation type="journal article" date="2019" name="Emerg. Microbes Infect.">
        <title>Comprehensive subspecies identification of 175 nontuberculous mycobacteria species based on 7547 genomic profiles.</title>
        <authorList>
            <person name="Matsumoto Y."/>
            <person name="Kinjo T."/>
            <person name="Motooka D."/>
            <person name="Nabeya D."/>
            <person name="Jung N."/>
            <person name="Uechi K."/>
            <person name="Horii T."/>
            <person name="Iida T."/>
            <person name="Fujita J."/>
            <person name="Nakamura S."/>
        </authorList>
    </citation>
    <scope>NUCLEOTIDE SEQUENCE [LARGE SCALE GENOMIC DNA]</scope>
    <source>
        <strain evidence="1 2">JCM 30395</strain>
    </source>
</reference>
<organism evidence="1 2">
    <name type="scientific">Mycolicibacterium sarraceniae</name>
    <dbReference type="NCBI Taxonomy" id="1534348"/>
    <lineage>
        <taxon>Bacteria</taxon>
        <taxon>Bacillati</taxon>
        <taxon>Actinomycetota</taxon>
        <taxon>Actinomycetes</taxon>
        <taxon>Mycobacteriales</taxon>
        <taxon>Mycobacteriaceae</taxon>
        <taxon>Mycolicibacterium</taxon>
    </lineage>
</organism>
<keyword evidence="2" id="KW-1185">Reference proteome</keyword>
<dbReference type="AlphaFoldDB" id="A0A7I7SVD4"/>
<name>A0A7I7SVD4_9MYCO</name>
<accession>A0A7I7SVD4</accession>